<keyword evidence="3" id="KW-0808">Transferase</keyword>
<proteinExistence type="inferred from homology"/>
<organism evidence="8 9">
    <name type="scientific">Flemingia macrophylla</name>
    <dbReference type="NCBI Taxonomy" id="520843"/>
    <lineage>
        <taxon>Eukaryota</taxon>
        <taxon>Viridiplantae</taxon>
        <taxon>Streptophyta</taxon>
        <taxon>Embryophyta</taxon>
        <taxon>Tracheophyta</taxon>
        <taxon>Spermatophyta</taxon>
        <taxon>Magnoliopsida</taxon>
        <taxon>eudicotyledons</taxon>
        <taxon>Gunneridae</taxon>
        <taxon>Pentapetalae</taxon>
        <taxon>rosids</taxon>
        <taxon>fabids</taxon>
        <taxon>Fabales</taxon>
        <taxon>Fabaceae</taxon>
        <taxon>Papilionoideae</taxon>
        <taxon>50 kb inversion clade</taxon>
        <taxon>NPAAA clade</taxon>
        <taxon>indigoferoid/millettioid clade</taxon>
        <taxon>Phaseoleae</taxon>
        <taxon>Flemingia</taxon>
    </lineage>
</organism>
<evidence type="ECO:0000313" key="9">
    <source>
        <dbReference type="Proteomes" id="UP001603857"/>
    </source>
</evidence>
<comment type="similarity">
    <text evidence="1">Belongs to the protein kinase superfamily. CAMK Ser/Thr protein kinase family. CaMK subfamily.</text>
</comment>
<dbReference type="InterPro" id="IPR050205">
    <property type="entry name" value="CDPK_Ser/Thr_kinases"/>
</dbReference>
<keyword evidence="9" id="KW-1185">Reference proteome</keyword>
<evidence type="ECO:0000256" key="4">
    <source>
        <dbReference type="ARBA" id="ARBA00022741"/>
    </source>
</evidence>
<evidence type="ECO:0000256" key="5">
    <source>
        <dbReference type="ARBA" id="ARBA00022777"/>
    </source>
</evidence>
<evidence type="ECO:0000256" key="2">
    <source>
        <dbReference type="ARBA" id="ARBA00022527"/>
    </source>
</evidence>
<dbReference type="PANTHER" id="PTHR24349">
    <property type="entry name" value="SERINE/THREONINE-PROTEIN KINASE"/>
    <property type="match status" value="1"/>
</dbReference>
<evidence type="ECO:0000256" key="1">
    <source>
        <dbReference type="ARBA" id="ARBA00005354"/>
    </source>
</evidence>
<dbReference type="InterPro" id="IPR000719">
    <property type="entry name" value="Prot_kinase_dom"/>
</dbReference>
<accession>A0ABD1LRJ1</accession>
<evidence type="ECO:0000256" key="6">
    <source>
        <dbReference type="ARBA" id="ARBA00022840"/>
    </source>
</evidence>
<dbReference type="InterPro" id="IPR011009">
    <property type="entry name" value="Kinase-like_dom_sf"/>
</dbReference>
<dbReference type="PROSITE" id="PS00108">
    <property type="entry name" value="PROTEIN_KINASE_ST"/>
    <property type="match status" value="1"/>
</dbReference>
<dbReference type="Pfam" id="PF00069">
    <property type="entry name" value="Pkinase"/>
    <property type="match status" value="1"/>
</dbReference>
<dbReference type="PROSITE" id="PS50011">
    <property type="entry name" value="PROTEIN_KINASE_DOM"/>
    <property type="match status" value="1"/>
</dbReference>
<keyword evidence="2" id="KW-0723">Serine/threonine-protein kinase</keyword>
<feature type="domain" description="Protein kinase" evidence="7">
    <location>
        <begin position="1"/>
        <end position="150"/>
    </location>
</feature>
<dbReference type="GO" id="GO:0005524">
    <property type="term" value="F:ATP binding"/>
    <property type="evidence" value="ECO:0007669"/>
    <property type="project" value="UniProtKB-KW"/>
</dbReference>
<keyword evidence="4" id="KW-0547">Nucleotide-binding</keyword>
<evidence type="ECO:0000259" key="7">
    <source>
        <dbReference type="PROSITE" id="PS50011"/>
    </source>
</evidence>
<dbReference type="Gene3D" id="1.10.510.10">
    <property type="entry name" value="Transferase(Phosphotransferase) domain 1"/>
    <property type="match status" value="1"/>
</dbReference>
<evidence type="ECO:0000313" key="8">
    <source>
        <dbReference type="EMBL" id="KAL2326141.1"/>
    </source>
</evidence>
<keyword evidence="5" id="KW-0418">Kinase</keyword>
<dbReference type="GO" id="GO:0004674">
    <property type="term" value="F:protein serine/threonine kinase activity"/>
    <property type="evidence" value="ECO:0007669"/>
    <property type="project" value="UniProtKB-KW"/>
</dbReference>
<keyword evidence="6" id="KW-0067">ATP-binding</keyword>
<name>A0ABD1LRJ1_9FABA</name>
<sequence>MGSPTWRQVSVSNALLTNKILVMRRIVENVSPHPNVIELYDDRYSEIKVAGVVSGLEAIYRANIVHRDLKPENCLFLDVRRDSPLKIMDFGLSYVEEFTDLVVGSFYEKTWKGITHSAKQLISDLLTVDPSRRPSAKDAFYTLTNLINLN</sequence>
<comment type="caution">
    <text evidence="8">The sequence shown here is derived from an EMBL/GenBank/DDBJ whole genome shotgun (WGS) entry which is preliminary data.</text>
</comment>
<gene>
    <name evidence="8" type="ORF">Fmac_025199</name>
</gene>
<evidence type="ECO:0000256" key="3">
    <source>
        <dbReference type="ARBA" id="ARBA00022679"/>
    </source>
</evidence>
<dbReference type="InterPro" id="IPR008271">
    <property type="entry name" value="Ser/Thr_kinase_AS"/>
</dbReference>
<protein>
    <recommendedName>
        <fullName evidence="7">Protein kinase domain-containing protein</fullName>
    </recommendedName>
</protein>
<dbReference type="SMART" id="SM00220">
    <property type="entry name" value="S_TKc"/>
    <property type="match status" value="1"/>
</dbReference>
<reference evidence="8 9" key="1">
    <citation type="submission" date="2024-08" db="EMBL/GenBank/DDBJ databases">
        <title>Insights into the chromosomal genome structure of Flemingia macrophylla.</title>
        <authorList>
            <person name="Ding Y."/>
            <person name="Zhao Y."/>
            <person name="Bi W."/>
            <person name="Wu M."/>
            <person name="Zhao G."/>
            <person name="Gong Y."/>
            <person name="Li W."/>
            <person name="Zhang P."/>
        </authorList>
    </citation>
    <scope>NUCLEOTIDE SEQUENCE [LARGE SCALE GENOMIC DNA]</scope>
    <source>
        <strain evidence="8">DYQJB</strain>
        <tissue evidence="8">Leaf</tissue>
    </source>
</reference>
<dbReference type="AlphaFoldDB" id="A0ABD1LRJ1"/>
<dbReference type="Proteomes" id="UP001603857">
    <property type="component" value="Unassembled WGS sequence"/>
</dbReference>
<dbReference type="EMBL" id="JBGMDY010000008">
    <property type="protein sequence ID" value="KAL2326141.1"/>
    <property type="molecule type" value="Genomic_DNA"/>
</dbReference>
<dbReference type="SUPFAM" id="SSF56112">
    <property type="entry name" value="Protein kinase-like (PK-like)"/>
    <property type="match status" value="1"/>
</dbReference>